<comment type="caution">
    <text evidence="2">The sequence shown here is derived from an EMBL/GenBank/DDBJ whole genome shotgun (WGS) entry which is preliminary data.</text>
</comment>
<dbReference type="AlphaFoldDB" id="A0A9N9G2N5"/>
<evidence type="ECO:0000256" key="1">
    <source>
        <dbReference type="SAM" id="MobiDB-lite"/>
    </source>
</evidence>
<dbReference type="EMBL" id="CAJVPI010000799">
    <property type="protein sequence ID" value="CAG8573184.1"/>
    <property type="molecule type" value="Genomic_DNA"/>
</dbReference>
<evidence type="ECO:0000313" key="3">
    <source>
        <dbReference type="Proteomes" id="UP000789739"/>
    </source>
</evidence>
<proteinExistence type="predicted"/>
<name>A0A9N9G2N5_9GLOM</name>
<dbReference type="Proteomes" id="UP000789739">
    <property type="component" value="Unassembled WGS sequence"/>
</dbReference>
<organism evidence="2 3">
    <name type="scientific">Paraglomus brasilianum</name>
    <dbReference type="NCBI Taxonomy" id="144538"/>
    <lineage>
        <taxon>Eukaryota</taxon>
        <taxon>Fungi</taxon>
        <taxon>Fungi incertae sedis</taxon>
        <taxon>Mucoromycota</taxon>
        <taxon>Glomeromycotina</taxon>
        <taxon>Glomeromycetes</taxon>
        <taxon>Paraglomerales</taxon>
        <taxon>Paraglomeraceae</taxon>
        <taxon>Paraglomus</taxon>
    </lineage>
</organism>
<accession>A0A9N9G2N5</accession>
<sequence>MESNPDTKHPEVIREYETTRTHDIRDQSIPINSPSSILGLQRTPQQMGTPPQSRAQGQPQIQSRPVLRPPLQAQQTSAQPVGQPQVTQQYHRQIQANPQSTRLPHQLLHQGLSLQLRPQALSNGRGQSIDGNRLVSNMELFQQLIRNQQQNQQPQQQPA</sequence>
<feature type="compositionally biased region" description="Basic and acidic residues" evidence="1">
    <location>
        <begin position="1"/>
        <end position="26"/>
    </location>
</feature>
<keyword evidence="3" id="KW-1185">Reference proteome</keyword>
<gene>
    <name evidence="2" type="ORF">PBRASI_LOCUS6213</name>
</gene>
<feature type="compositionally biased region" description="Polar residues" evidence="1">
    <location>
        <begin position="29"/>
        <end position="63"/>
    </location>
</feature>
<protein>
    <submittedName>
        <fullName evidence="2">8864_t:CDS:1</fullName>
    </submittedName>
</protein>
<feature type="compositionally biased region" description="Polar residues" evidence="1">
    <location>
        <begin position="72"/>
        <end position="101"/>
    </location>
</feature>
<feature type="region of interest" description="Disordered" evidence="1">
    <location>
        <begin position="1"/>
        <end position="101"/>
    </location>
</feature>
<reference evidence="2" key="1">
    <citation type="submission" date="2021-06" db="EMBL/GenBank/DDBJ databases">
        <authorList>
            <person name="Kallberg Y."/>
            <person name="Tangrot J."/>
            <person name="Rosling A."/>
        </authorList>
    </citation>
    <scope>NUCLEOTIDE SEQUENCE</scope>
    <source>
        <strain evidence="2">BR232B</strain>
    </source>
</reference>
<evidence type="ECO:0000313" key="2">
    <source>
        <dbReference type="EMBL" id="CAG8573184.1"/>
    </source>
</evidence>